<keyword evidence="3" id="KW-1185">Reference proteome</keyword>
<evidence type="ECO:0008006" key="4">
    <source>
        <dbReference type="Google" id="ProtNLM"/>
    </source>
</evidence>
<reference evidence="2 3" key="1">
    <citation type="submission" date="2015-10" db="EMBL/GenBank/DDBJ databases">
        <title>Draft genome sequence of Streptomyces bungoensis DSM 41781, type strain for the species Streptomyces bungoensis.</title>
        <authorList>
            <person name="Ruckert C."/>
            <person name="Winkler A."/>
            <person name="Kalinowski J."/>
            <person name="Kampfer P."/>
            <person name="Glaeser S."/>
        </authorList>
    </citation>
    <scope>NUCLEOTIDE SEQUENCE [LARGE SCALE GENOMIC DNA]</scope>
    <source>
        <strain evidence="2 3">DSM 41781</strain>
    </source>
</reference>
<keyword evidence="1" id="KW-0812">Transmembrane</keyword>
<dbReference type="Proteomes" id="UP000053024">
    <property type="component" value="Unassembled WGS sequence"/>
</dbReference>
<evidence type="ECO:0000256" key="1">
    <source>
        <dbReference type="SAM" id="Phobius"/>
    </source>
</evidence>
<dbReference type="EMBL" id="LMWX01000078">
    <property type="protein sequence ID" value="KUN76009.1"/>
    <property type="molecule type" value="Genomic_DNA"/>
</dbReference>
<sequence length="207" mass="22219">MTEKARRRFTMWIAVAIVGVLAVAGLVAWRFWPAGESDVAVPARVCDNALPRSDVKALLPARGKPFSEWHTGVFNPDEPYVKKVPGTCKVYGGGQSVTIKHGLYSGAGYTMQDVARDAHASGATEITLGEAKGFHNGDTTSLFAACPSEQSDGKTLVEVDVTYRKTTDQAVIRKMASLAADTLRLEARKLWACDGANDLPNGRPLIG</sequence>
<evidence type="ECO:0000313" key="2">
    <source>
        <dbReference type="EMBL" id="KUN76009.1"/>
    </source>
</evidence>
<evidence type="ECO:0000313" key="3">
    <source>
        <dbReference type="Proteomes" id="UP000053024"/>
    </source>
</evidence>
<comment type="caution">
    <text evidence="2">The sequence shown here is derived from an EMBL/GenBank/DDBJ whole genome shotgun (WGS) entry which is preliminary data.</text>
</comment>
<name>A0A101SLH3_9ACTN</name>
<dbReference type="STRING" id="285568.AQJ66_35275"/>
<dbReference type="AlphaFoldDB" id="A0A101SLH3"/>
<protein>
    <recommendedName>
        <fullName evidence="4">DUF3558 domain-containing protein</fullName>
    </recommendedName>
</protein>
<keyword evidence="1" id="KW-0472">Membrane</keyword>
<organism evidence="2 3">
    <name type="scientific">Streptomyces bungoensis</name>
    <dbReference type="NCBI Taxonomy" id="285568"/>
    <lineage>
        <taxon>Bacteria</taxon>
        <taxon>Bacillati</taxon>
        <taxon>Actinomycetota</taxon>
        <taxon>Actinomycetes</taxon>
        <taxon>Kitasatosporales</taxon>
        <taxon>Streptomycetaceae</taxon>
        <taxon>Streptomyces</taxon>
    </lineage>
</organism>
<proteinExistence type="predicted"/>
<keyword evidence="1" id="KW-1133">Transmembrane helix</keyword>
<accession>A0A101SLH3</accession>
<gene>
    <name evidence="2" type="ORF">AQJ66_35275</name>
</gene>
<feature type="transmembrane region" description="Helical" evidence="1">
    <location>
        <begin position="12"/>
        <end position="32"/>
    </location>
</feature>